<evidence type="ECO:0000256" key="1">
    <source>
        <dbReference type="SAM" id="MobiDB-lite"/>
    </source>
</evidence>
<dbReference type="EMBL" id="GL379893">
    <property type="protein sequence ID" value="EGT32086.1"/>
    <property type="molecule type" value="Genomic_DNA"/>
</dbReference>
<dbReference type="eggNOG" id="ENOG502RYAB">
    <property type="taxonomic scope" value="Eukaryota"/>
</dbReference>
<sequence>MLIESLHPYVQVIQSGHSLKQLSDDLNSSPTSYTDLNTADTKEKAFFGALKATSKDFDNVAAAADLAMQFRELKSDTTFGDNIKKASKIPSESLASLQSIRTAMESFKTSSTDKTKMLPQLKGLQTFSKPLGDSVAVISKMQKILDKKNALIKFVANGHIVDTMAETTTDTAIKETVRRTWVEFEEVSQKCMTLFGEVKKRKDGVVKPDDDKLESYGPIIEGLGGLTDVYLHGSDRMIAIQALFSISDDKQKTQLNVLKTSLAELIPLDMTFARHTSSLPGMSGVLTGIAGIFESVGPKPTVKPVIVATQTASPRRGHQTSKQHMGTKVQTVTENDKTVEEALIGCGCAIGGFIVGVASLYLYNAYKVKPNPRKRKSEDIPDRKILKARRKIPNTATTATPSSNITSTGTPAAGGTTSTPSPIINDTGTPAAGGTTTTPNFTGKKTSSELRPTAPSARSPSMQKALKEKKKRRPKKEESNVAIQPTQASEVSEYRPKRKVKVMKTEYYDQQEDDDTLECVKEIENEE</sequence>
<organism evidence="3">
    <name type="scientific">Caenorhabditis brenneri</name>
    <name type="common">Nematode worm</name>
    <dbReference type="NCBI Taxonomy" id="135651"/>
    <lineage>
        <taxon>Eukaryota</taxon>
        <taxon>Metazoa</taxon>
        <taxon>Ecdysozoa</taxon>
        <taxon>Nematoda</taxon>
        <taxon>Chromadorea</taxon>
        <taxon>Rhabditida</taxon>
        <taxon>Rhabditina</taxon>
        <taxon>Rhabditomorpha</taxon>
        <taxon>Rhabditoidea</taxon>
        <taxon>Rhabditidae</taxon>
        <taxon>Peloderinae</taxon>
        <taxon>Caenorhabditis</taxon>
    </lineage>
</organism>
<proteinExistence type="predicted"/>
<dbReference type="OrthoDB" id="5877199at2759"/>
<accession>G0NIX8</accession>
<dbReference type="HOGENOM" id="CLU_517031_0_0_1"/>
<dbReference type="STRING" id="135651.G0NIX8"/>
<dbReference type="PANTHER" id="PTHR31227:SF1">
    <property type="entry name" value="DOMAIN OF UNKNOWN FUNCTION WSN DOMAIN-CONTAINING PROTEIN"/>
    <property type="match status" value="1"/>
</dbReference>
<name>G0NIX8_CAEBE</name>
<feature type="compositionally biased region" description="Low complexity" evidence="1">
    <location>
        <begin position="406"/>
        <end position="445"/>
    </location>
</feature>
<feature type="compositionally biased region" description="Basic and acidic residues" evidence="1">
    <location>
        <begin position="376"/>
        <end position="385"/>
    </location>
</feature>
<dbReference type="AlphaFoldDB" id="G0NIX8"/>
<gene>
    <name evidence="2" type="ORF">CAEBREN_01552</name>
</gene>
<dbReference type="Proteomes" id="UP000008068">
    <property type="component" value="Unassembled WGS sequence"/>
</dbReference>
<evidence type="ECO:0000313" key="2">
    <source>
        <dbReference type="EMBL" id="EGT32086.1"/>
    </source>
</evidence>
<keyword evidence="3" id="KW-1185">Reference proteome</keyword>
<evidence type="ECO:0000313" key="3">
    <source>
        <dbReference type="Proteomes" id="UP000008068"/>
    </source>
</evidence>
<dbReference type="PANTHER" id="PTHR31227">
    <property type="entry name" value="PROTEIN CBG15697"/>
    <property type="match status" value="1"/>
</dbReference>
<dbReference type="InParanoid" id="G0NIX8"/>
<evidence type="ECO:0008006" key="4">
    <source>
        <dbReference type="Google" id="ProtNLM"/>
    </source>
</evidence>
<reference evidence="3" key="1">
    <citation type="submission" date="2011-07" db="EMBL/GenBank/DDBJ databases">
        <authorList>
            <consortium name="Caenorhabditis brenneri Sequencing and Analysis Consortium"/>
            <person name="Wilson R.K."/>
        </authorList>
    </citation>
    <scope>NUCLEOTIDE SEQUENCE [LARGE SCALE GENOMIC DNA]</scope>
    <source>
        <strain evidence="3">PB2801</strain>
    </source>
</reference>
<feature type="region of interest" description="Disordered" evidence="1">
    <location>
        <begin position="371"/>
        <end position="495"/>
    </location>
</feature>
<protein>
    <recommendedName>
        <fullName evidence="4">Domain of unknown function WSN domain-containing protein</fullName>
    </recommendedName>
</protein>
<feature type="compositionally biased region" description="Polar residues" evidence="1">
    <location>
        <begin position="394"/>
        <end position="405"/>
    </location>
</feature>
<dbReference type="OMA" id="NCANSET"/>
<feature type="compositionally biased region" description="Polar residues" evidence="1">
    <location>
        <begin position="481"/>
        <end position="490"/>
    </location>
</feature>